<feature type="region of interest" description="Disordered" evidence="11">
    <location>
        <begin position="523"/>
        <end position="561"/>
    </location>
</feature>
<comment type="cofactor">
    <cofactor evidence="1 10">
        <name>pyridoxal 5'-phosphate</name>
        <dbReference type="ChEBI" id="CHEBI:597326"/>
    </cofactor>
</comment>
<sequence length="596" mass="65230">MAEPTGEVSPPFITSLMSFMLFSLVFLLGWIRDTFEGYKGTTRKGYAPLREPQEDFYQRRVFSRIKDCYNRPIASAPDAWIDVLDRTNLCHSSGFKDLKVHETKQHCLNLSSYNYLGFAAADAYCTPQVQATTQNLGVSSCSSRSDAGTTPAHEELEKQTAAFVGKEAAITFGMGYATNSAVIPALMGKGCLIISDQLNHASIVSGARASGAKVKVFRHNDVEHLERVLRTSIAEGQPRMNRPWKKIMIFVEGIYSMEGEACCLSRIVEVKKKYGVYLYLDEAHSIGALGKRGRGACEHWGVDPADVDIMMGTFTKSFGSCGGYIASSKAVIDYLRRHSPAHLYATAMSPAAVQQVISAMRLINGEDGTTRGQDKVKQLHDNANYFRRQLINMGLHVLGDWDSPVMPIMIYHPGKIAAVSRLCLSRCLAMVVVGFPATSLLLTRARVCISAAHSRDDLDYGLSVIRDVADMCMMQYGFSSTLPPPAPHPTDPESVLAVDSWGSYKDWGNIALQDLPPQQVALAAGHQREKETSKKEERARQSKGKEAASLNTRSRKNGILPDVNCNGNGHALDVDSHALMSSFSKMNGGLGIRAGA</sequence>
<comment type="catalytic activity">
    <reaction evidence="9">
        <text>L-serine + hexadecanoyl-CoA + H(+) = 3-oxosphinganine + CO2 + CoA</text>
        <dbReference type="Rhea" id="RHEA:14761"/>
        <dbReference type="ChEBI" id="CHEBI:15378"/>
        <dbReference type="ChEBI" id="CHEBI:16526"/>
        <dbReference type="ChEBI" id="CHEBI:33384"/>
        <dbReference type="ChEBI" id="CHEBI:57287"/>
        <dbReference type="ChEBI" id="CHEBI:57379"/>
        <dbReference type="ChEBI" id="CHEBI:58299"/>
        <dbReference type="EC" id="2.3.1.50"/>
    </reaction>
</comment>
<evidence type="ECO:0000256" key="1">
    <source>
        <dbReference type="ARBA" id="ARBA00001933"/>
    </source>
</evidence>
<keyword evidence="12" id="KW-1133">Transmembrane helix</keyword>
<dbReference type="InterPro" id="IPR015422">
    <property type="entry name" value="PyrdxlP-dep_Trfase_small"/>
</dbReference>
<keyword evidence="15" id="KW-1185">Reference proteome</keyword>
<keyword evidence="12" id="KW-0812">Transmembrane</keyword>
<keyword evidence="7 10" id="KW-0663">Pyridoxal phosphate</keyword>
<dbReference type="InterPro" id="IPR004839">
    <property type="entry name" value="Aminotransferase_I/II_large"/>
</dbReference>
<dbReference type="PROSITE" id="PS00599">
    <property type="entry name" value="AA_TRANSFER_CLASS_2"/>
    <property type="match status" value="1"/>
</dbReference>
<feature type="domain" description="Aminotransferase class I/classII large" evidence="13">
    <location>
        <begin position="106"/>
        <end position="465"/>
    </location>
</feature>
<evidence type="ECO:0000256" key="4">
    <source>
        <dbReference type="ARBA" id="ARBA00008392"/>
    </source>
</evidence>
<comment type="pathway">
    <text evidence="3">Sphingolipid metabolism.</text>
</comment>
<gene>
    <name evidence="14" type="ORF">DUNSADRAFT_2344</name>
</gene>
<evidence type="ECO:0000256" key="12">
    <source>
        <dbReference type="SAM" id="Phobius"/>
    </source>
</evidence>
<dbReference type="Pfam" id="PF00155">
    <property type="entry name" value="Aminotran_1_2"/>
    <property type="match status" value="1"/>
</dbReference>
<dbReference type="GO" id="GO:0016740">
    <property type="term" value="F:transferase activity"/>
    <property type="evidence" value="ECO:0007669"/>
    <property type="project" value="UniProtKB-KW"/>
</dbReference>
<dbReference type="InterPro" id="IPR050087">
    <property type="entry name" value="AON_synthase_class-II"/>
</dbReference>
<accession>A0ABQ7GVT0</accession>
<evidence type="ECO:0000313" key="15">
    <source>
        <dbReference type="Proteomes" id="UP000815325"/>
    </source>
</evidence>
<evidence type="ECO:0000256" key="3">
    <source>
        <dbReference type="ARBA" id="ARBA00004991"/>
    </source>
</evidence>
<evidence type="ECO:0000256" key="5">
    <source>
        <dbReference type="ARBA" id="ARBA00013220"/>
    </source>
</evidence>
<dbReference type="Gene3D" id="3.40.640.10">
    <property type="entry name" value="Type I PLP-dependent aspartate aminotransferase-like (Major domain)"/>
    <property type="match status" value="1"/>
</dbReference>
<dbReference type="Proteomes" id="UP000815325">
    <property type="component" value="Unassembled WGS sequence"/>
</dbReference>
<dbReference type="EC" id="2.3.1.50" evidence="5"/>
<feature type="transmembrane region" description="Helical" evidence="12">
    <location>
        <begin position="12"/>
        <end position="31"/>
    </location>
</feature>
<evidence type="ECO:0000313" key="14">
    <source>
        <dbReference type="EMBL" id="KAF5838719.1"/>
    </source>
</evidence>
<name>A0ABQ7GVT0_DUNSA</name>
<evidence type="ECO:0000256" key="8">
    <source>
        <dbReference type="ARBA" id="ARBA00022919"/>
    </source>
</evidence>
<protein>
    <recommendedName>
        <fullName evidence="5">serine C-palmitoyltransferase</fullName>
        <ecNumber evidence="5">2.3.1.50</ecNumber>
    </recommendedName>
</protein>
<keyword evidence="6 14" id="KW-0808">Transferase</keyword>
<evidence type="ECO:0000256" key="2">
    <source>
        <dbReference type="ARBA" id="ARBA00004760"/>
    </source>
</evidence>
<evidence type="ECO:0000256" key="10">
    <source>
        <dbReference type="RuleBase" id="RU003693"/>
    </source>
</evidence>
<dbReference type="InterPro" id="IPR015421">
    <property type="entry name" value="PyrdxlP-dep_Trfase_major"/>
</dbReference>
<evidence type="ECO:0000256" key="9">
    <source>
        <dbReference type="ARBA" id="ARBA00048528"/>
    </source>
</evidence>
<dbReference type="InterPro" id="IPR015424">
    <property type="entry name" value="PyrdxlP-dep_Trfase"/>
</dbReference>
<dbReference type="PANTHER" id="PTHR13693:SF3">
    <property type="entry name" value="LD36009P"/>
    <property type="match status" value="1"/>
</dbReference>
<comment type="pathway">
    <text evidence="2">Lipid metabolism; sphingolipid metabolism.</text>
</comment>
<keyword evidence="8" id="KW-0746">Sphingolipid metabolism</keyword>
<dbReference type="CDD" id="cd06454">
    <property type="entry name" value="KBL_like"/>
    <property type="match status" value="1"/>
</dbReference>
<dbReference type="Gene3D" id="3.90.1150.10">
    <property type="entry name" value="Aspartate Aminotransferase, domain 1"/>
    <property type="match status" value="1"/>
</dbReference>
<evidence type="ECO:0000256" key="11">
    <source>
        <dbReference type="SAM" id="MobiDB-lite"/>
    </source>
</evidence>
<evidence type="ECO:0000259" key="13">
    <source>
        <dbReference type="Pfam" id="PF00155"/>
    </source>
</evidence>
<dbReference type="SUPFAM" id="SSF53383">
    <property type="entry name" value="PLP-dependent transferases"/>
    <property type="match status" value="1"/>
</dbReference>
<proteinExistence type="inferred from homology"/>
<dbReference type="InterPro" id="IPR001917">
    <property type="entry name" value="Aminotrans_II_pyridoxalP_BS"/>
</dbReference>
<organism evidence="14 15">
    <name type="scientific">Dunaliella salina</name>
    <name type="common">Green alga</name>
    <name type="synonym">Protococcus salinus</name>
    <dbReference type="NCBI Taxonomy" id="3046"/>
    <lineage>
        <taxon>Eukaryota</taxon>
        <taxon>Viridiplantae</taxon>
        <taxon>Chlorophyta</taxon>
        <taxon>core chlorophytes</taxon>
        <taxon>Chlorophyceae</taxon>
        <taxon>CS clade</taxon>
        <taxon>Chlamydomonadales</taxon>
        <taxon>Dunaliellaceae</taxon>
        <taxon>Dunaliella</taxon>
    </lineage>
</organism>
<dbReference type="PANTHER" id="PTHR13693">
    <property type="entry name" value="CLASS II AMINOTRANSFERASE/8-AMINO-7-OXONONANOATE SYNTHASE"/>
    <property type="match status" value="1"/>
</dbReference>
<comment type="similarity">
    <text evidence="4 10">Belongs to the class-II pyridoxal-phosphate-dependent aminotransferase family.</text>
</comment>
<reference evidence="14" key="1">
    <citation type="submission" date="2017-08" db="EMBL/GenBank/DDBJ databases">
        <authorList>
            <person name="Polle J.E."/>
            <person name="Barry K."/>
            <person name="Cushman J."/>
            <person name="Schmutz J."/>
            <person name="Tran D."/>
            <person name="Hathwaick L.T."/>
            <person name="Yim W.C."/>
            <person name="Jenkins J."/>
            <person name="Mckie-Krisberg Z.M."/>
            <person name="Prochnik S."/>
            <person name="Lindquist E."/>
            <person name="Dockter R.B."/>
            <person name="Adam C."/>
            <person name="Molina H."/>
            <person name="Bunkerborg J."/>
            <person name="Jin E."/>
            <person name="Buchheim M."/>
            <person name="Magnuson J."/>
        </authorList>
    </citation>
    <scope>NUCLEOTIDE SEQUENCE</scope>
    <source>
        <strain evidence="14">CCAP 19/18</strain>
    </source>
</reference>
<keyword evidence="12" id="KW-0472">Membrane</keyword>
<feature type="compositionally biased region" description="Basic and acidic residues" evidence="11">
    <location>
        <begin position="526"/>
        <end position="546"/>
    </location>
</feature>
<comment type="caution">
    <text evidence="14">The sequence shown here is derived from an EMBL/GenBank/DDBJ whole genome shotgun (WGS) entry which is preliminary data.</text>
</comment>
<evidence type="ECO:0000256" key="7">
    <source>
        <dbReference type="ARBA" id="ARBA00022898"/>
    </source>
</evidence>
<keyword evidence="8" id="KW-0443">Lipid metabolism</keyword>
<evidence type="ECO:0000256" key="6">
    <source>
        <dbReference type="ARBA" id="ARBA00022679"/>
    </source>
</evidence>
<dbReference type="EMBL" id="MU069568">
    <property type="protein sequence ID" value="KAF5838719.1"/>
    <property type="molecule type" value="Genomic_DNA"/>
</dbReference>